<feature type="signal peptide" evidence="2">
    <location>
        <begin position="1"/>
        <end position="19"/>
    </location>
</feature>
<reference evidence="3 4" key="1">
    <citation type="submission" date="2023-08" db="EMBL/GenBank/DDBJ databases">
        <title>Annotated Genome Sequence of Vanrija albida AlHP1.</title>
        <authorList>
            <person name="Herzog R."/>
        </authorList>
    </citation>
    <scope>NUCLEOTIDE SEQUENCE [LARGE SCALE GENOMIC DNA]</scope>
    <source>
        <strain evidence="3 4">AlHP1</strain>
    </source>
</reference>
<comment type="caution">
    <text evidence="3">The sequence shown here is derived from an EMBL/GenBank/DDBJ whole genome shotgun (WGS) entry which is preliminary data.</text>
</comment>
<feature type="region of interest" description="Disordered" evidence="1">
    <location>
        <begin position="116"/>
        <end position="135"/>
    </location>
</feature>
<dbReference type="GeneID" id="95989993"/>
<dbReference type="RefSeq" id="XP_069205267.1">
    <property type="nucleotide sequence ID" value="XM_069357330.1"/>
</dbReference>
<name>A0ABR3PSA7_9TREE</name>
<evidence type="ECO:0000256" key="1">
    <source>
        <dbReference type="SAM" id="MobiDB-lite"/>
    </source>
</evidence>
<keyword evidence="4" id="KW-1185">Reference proteome</keyword>
<evidence type="ECO:0000313" key="4">
    <source>
        <dbReference type="Proteomes" id="UP001565368"/>
    </source>
</evidence>
<keyword evidence="2" id="KW-0732">Signal</keyword>
<protein>
    <submittedName>
        <fullName evidence="3">Uncharacterized protein</fullName>
    </submittedName>
</protein>
<feature type="chain" id="PRO_5045833390" evidence="2">
    <location>
        <begin position="20"/>
        <end position="156"/>
    </location>
</feature>
<gene>
    <name evidence="3" type="ORF">Q8F55_008950</name>
</gene>
<evidence type="ECO:0000256" key="2">
    <source>
        <dbReference type="SAM" id="SignalP"/>
    </source>
</evidence>
<proteinExistence type="predicted"/>
<organism evidence="3 4">
    <name type="scientific">Vanrija albida</name>
    <dbReference type="NCBI Taxonomy" id="181172"/>
    <lineage>
        <taxon>Eukaryota</taxon>
        <taxon>Fungi</taxon>
        <taxon>Dikarya</taxon>
        <taxon>Basidiomycota</taxon>
        <taxon>Agaricomycotina</taxon>
        <taxon>Tremellomycetes</taxon>
        <taxon>Trichosporonales</taxon>
        <taxon>Trichosporonaceae</taxon>
        <taxon>Vanrija</taxon>
    </lineage>
</organism>
<feature type="region of interest" description="Disordered" evidence="1">
    <location>
        <begin position="25"/>
        <end position="45"/>
    </location>
</feature>
<evidence type="ECO:0000313" key="3">
    <source>
        <dbReference type="EMBL" id="KAL1405323.1"/>
    </source>
</evidence>
<dbReference type="EMBL" id="JBBXJM010000007">
    <property type="protein sequence ID" value="KAL1405323.1"/>
    <property type="molecule type" value="Genomic_DNA"/>
</dbReference>
<dbReference type="Proteomes" id="UP001565368">
    <property type="component" value="Unassembled WGS sequence"/>
</dbReference>
<accession>A0ABR3PSA7</accession>
<sequence length="156" mass="14717">MRTSLYTALVLAAAGFAIAQDASASESASPSDGGDAASSDAGFDEGASTSVSLDASAVANATAAAGNITLAPEETVVPANLSTAPVPSDASFTGAPSDALNSTGTAATATANATNFGTGASSIAPAPTNGTKGSDGERLFVPGAIVAAAVFAGITF</sequence>